<keyword evidence="1" id="KW-1133">Transmembrane helix</keyword>
<name>A0A067E1G8_CITSI</name>
<sequence>MRAAFLHFMLFSHSRNIVYVEVLMLLVFSVWSVIWASRPVASPTSCHTYCHRRQRSKVFGLGV</sequence>
<proteinExistence type="predicted"/>
<gene>
    <name evidence="2" type="ORF">CISIN_1g037107mg</name>
</gene>
<dbReference type="EMBL" id="KK785275">
    <property type="protein sequence ID" value="KDO45097.1"/>
    <property type="molecule type" value="Genomic_DNA"/>
</dbReference>
<keyword evidence="1" id="KW-0812">Transmembrane</keyword>
<dbReference type="AlphaFoldDB" id="A0A067E1G8"/>
<organism evidence="2 3">
    <name type="scientific">Citrus sinensis</name>
    <name type="common">Sweet orange</name>
    <name type="synonym">Citrus aurantium var. sinensis</name>
    <dbReference type="NCBI Taxonomy" id="2711"/>
    <lineage>
        <taxon>Eukaryota</taxon>
        <taxon>Viridiplantae</taxon>
        <taxon>Streptophyta</taxon>
        <taxon>Embryophyta</taxon>
        <taxon>Tracheophyta</taxon>
        <taxon>Spermatophyta</taxon>
        <taxon>Magnoliopsida</taxon>
        <taxon>eudicotyledons</taxon>
        <taxon>Gunneridae</taxon>
        <taxon>Pentapetalae</taxon>
        <taxon>rosids</taxon>
        <taxon>malvids</taxon>
        <taxon>Sapindales</taxon>
        <taxon>Rutaceae</taxon>
        <taxon>Aurantioideae</taxon>
        <taxon>Citrus</taxon>
    </lineage>
</organism>
<keyword evidence="1" id="KW-0472">Membrane</keyword>
<accession>A0A067E1G8</accession>
<evidence type="ECO:0000313" key="3">
    <source>
        <dbReference type="Proteomes" id="UP000027120"/>
    </source>
</evidence>
<evidence type="ECO:0000256" key="1">
    <source>
        <dbReference type="SAM" id="Phobius"/>
    </source>
</evidence>
<dbReference type="SMR" id="A0A067E1G8"/>
<feature type="transmembrane region" description="Helical" evidence="1">
    <location>
        <begin position="16"/>
        <end position="36"/>
    </location>
</feature>
<keyword evidence="3" id="KW-1185">Reference proteome</keyword>
<protein>
    <submittedName>
        <fullName evidence="2">Uncharacterized protein</fullName>
    </submittedName>
</protein>
<dbReference type="Proteomes" id="UP000027120">
    <property type="component" value="Unassembled WGS sequence"/>
</dbReference>
<evidence type="ECO:0000313" key="2">
    <source>
        <dbReference type="EMBL" id="KDO45097.1"/>
    </source>
</evidence>
<reference evidence="2 3" key="1">
    <citation type="submission" date="2014-04" db="EMBL/GenBank/DDBJ databases">
        <authorList>
            <consortium name="International Citrus Genome Consortium"/>
            <person name="Gmitter F."/>
            <person name="Chen C."/>
            <person name="Farmerie W."/>
            <person name="Harkins T."/>
            <person name="Desany B."/>
            <person name="Mohiuddin M."/>
            <person name="Kodira C."/>
            <person name="Borodovsky M."/>
            <person name="Lomsadze A."/>
            <person name="Burns P."/>
            <person name="Jenkins J."/>
            <person name="Prochnik S."/>
            <person name="Shu S."/>
            <person name="Chapman J."/>
            <person name="Pitluck S."/>
            <person name="Schmutz J."/>
            <person name="Rokhsar D."/>
        </authorList>
    </citation>
    <scope>NUCLEOTIDE SEQUENCE</scope>
</reference>